<dbReference type="Pfam" id="PF00512">
    <property type="entry name" value="HisKA"/>
    <property type="match status" value="1"/>
</dbReference>
<dbReference type="Pfam" id="PF16927">
    <property type="entry name" value="HisKA_7TM"/>
    <property type="match status" value="1"/>
</dbReference>
<dbReference type="FunFam" id="3.30.565.10:FF:000006">
    <property type="entry name" value="Sensor histidine kinase WalK"/>
    <property type="match status" value="1"/>
</dbReference>
<protein>
    <recommendedName>
        <fullName evidence="2">histidine kinase</fullName>
        <ecNumber evidence="2">2.7.13.3</ecNumber>
    </recommendedName>
</protein>
<dbReference type="Gene3D" id="3.30.450.20">
    <property type="entry name" value="PAS domain"/>
    <property type="match status" value="1"/>
</dbReference>
<dbReference type="InterPro" id="IPR036097">
    <property type="entry name" value="HisK_dim/P_sf"/>
</dbReference>
<dbReference type="GO" id="GO:0004673">
    <property type="term" value="F:protein histidine kinase activity"/>
    <property type="evidence" value="ECO:0007669"/>
    <property type="project" value="UniProtKB-EC"/>
</dbReference>
<name>A0ABD5PVW1_9EURY</name>
<evidence type="ECO:0000256" key="5">
    <source>
        <dbReference type="ARBA" id="ARBA00022777"/>
    </source>
</evidence>
<evidence type="ECO:0000313" key="11">
    <source>
        <dbReference type="Proteomes" id="UP001595898"/>
    </source>
</evidence>
<feature type="transmembrane region" description="Helical" evidence="8">
    <location>
        <begin position="181"/>
        <end position="203"/>
    </location>
</feature>
<dbReference type="GO" id="GO:0016020">
    <property type="term" value="C:membrane"/>
    <property type="evidence" value="ECO:0007669"/>
    <property type="project" value="UniProtKB-SubCell"/>
</dbReference>
<accession>A0ABD5PVW1</accession>
<organism evidence="10 11">
    <name type="scientific">Halosolutus amylolyticus</name>
    <dbReference type="NCBI Taxonomy" id="2932267"/>
    <lineage>
        <taxon>Archaea</taxon>
        <taxon>Methanobacteriati</taxon>
        <taxon>Methanobacteriota</taxon>
        <taxon>Stenosarchaea group</taxon>
        <taxon>Halobacteria</taxon>
        <taxon>Halobacteriales</taxon>
        <taxon>Natrialbaceae</taxon>
        <taxon>Halosolutus</taxon>
    </lineage>
</organism>
<dbReference type="CDD" id="cd00082">
    <property type="entry name" value="HisKA"/>
    <property type="match status" value="1"/>
</dbReference>
<keyword evidence="5 10" id="KW-0418">Kinase</keyword>
<dbReference type="InterPro" id="IPR000014">
    <property type="entry name" value="PAS"/>
</dbReference>
<evidence type="ECO:0000256" key="7">
    <source>
        <dbReference type="SAM" id="MobiDB-lite"/>
    </source>
</evidence>
<dbReference type="InterPro" id="IPR013656">
    <property type="entry name" value="PAS_4"/>
</dbReference>
<dbReference type="SUPFAM" id="SSF55785">
    <property type="entry name" value="PYP-like sensor domain (PAS domain)"/>
    <property type="match status" value="1"/>
</dbReference>
<dbReference type="SMART" id="SM00091">
    <property type="entry name" value="PAS"/>
    <property type="match status" value="1"/>
</dbReference>
<feature type="domain" description="Histidine kinase" evidence="9">
    <location>
        <begin position="353"/>
        <end position="566"/>
    </location>
</feature>
<feature type="region of interest" description="Disordered" evidence="7">
    <location>
        <begin position="560"/>
        <end position="592"/>
    </location>
</feature>
<feature type="transmembrane region" description="Helical" evidence="8">
    <location>
        <begin position="6"/>
        <end position="27"/>
    </location>
</feature>
<evidence type="ECO:0000256" key="1">
    <source>
        <dbReference type="ARBA" id="ARBA00000085"/>
    </source>
</evidence>
<feature type="transmembrane region" description="Helical" evidence="8">
    <location>
        <begin position="39"/>
        <end position="63"/>
    </location>
</feature>
<evidence type="ECO:0000313" key="10">
    <source>
        <dbReference type="EMBL" id="MFC4544585.1"/>
    </source>
</evidence>
<dbReference type="Pfam" id="PF08448">
    <property type="entry name" value="PAS_4"/>
    <property type="match status" value="1"/>
</dbReference>
<dbReference type="AlphaFoldDB" id="A0ABD5PVW1"/>
<dbReference type="Gene3D" id="3.30.565.10">
    <property type="entry name" value="Histidine kinase-like ATPase, C-terminal domain"/>
    <property type="match status" value="1"/>
</dbReference>
<dbReference type="InterPro" id="IPR050351">
    <property type="entry name" value="BphY/WalK/GraS-like"/>
</dbReference>
<dbReference type="InterPro" id="IPR003661">
    <property type="entry name" value="HisK_dim/P_dom"/>
</dbReference>
<dbReference type="SUPFAM" id="SSF47384">
    <property type="entry name" value="Homodimeric domain of signal transducing histidine kinase"/>
    <property type="match status" value="1"/>
</dbReference>
<keyword evidence="3" id="KW-0597">Phosphoprotein</keyword>
<dbReference type="Pfam" id="PF02518">
    <property type="entry name" value="HATPase_c"/>
    <property type="match status" value="1"/>
</dbReference>
<keyword evidence="8" id="KW-0812">Transmembrane</keyword>
<dbReference type="Proteomes" id="UP001595898">
    <property type="component" value="Unassembled WGS sequence"/>
</dbReference>
<keyword evidence="6 8" id="KW-0472">Membrane</keyword>
<dbReference type="SUPFAM" id="SSF55874">
    <property type="entry name" value="ATPase domain of HSP90 chaperone/DNA topoisomerase II/histidine kinase"/>
    <property type="match status" value="1"/>
</dbReference>
<dbReference type="InterPro" id="IPR003594">
    <property type="entry name" value="HATPase_dom"/>
</dbReference>
<dbReference type="SMART" id="SM00388">
    <property type="entry name" value="HisKA"/>
    <property type="match status" value="1"/>
</dbReference>
<keyword evidence="8" id="KW-1133">Transmembrane helix</keyword>
<keyword evidence="4" id="KW-0808">Transferase</keyword>
<feature type="transmembrane region" description="Helical" evidence="8">
    <location>
        <begin position="69"/>
        <end position="92"/>
    </location>
</feature>
<dbReference type="InterPro" id="IPR036890">
    <property type="entry name" value="HATPase_C_sf"/>
</dbReference>
<feature type="transmembrane region" description="Helical" evidence="8">
    <location>
        <begin position="215"/>
        <end position="236"/>
    </location>
</feature>
<dbReference type="EC" id="2.7.13.3" evidence="2"/>
<evidence type="ECO:0000256" key="6">
    <source>
        <dbReference type="ARBA" id="ARBA00023136"/>
    </source>
</evidence>
<evidence type="ECO:0000256" key="8">
    <source>
        <dbReference type="SAM" id="Phobius"/>
    </source>
</evidence>
<gene>
    <name evidence="10" type="ORF">ACFO5R_21870</name>
</gene>
<evidence type="ECO:0000256" key="2">
    <source>
        <dbReference type="ARBA" id="ARBA00012438"/>
    </source>
</evidence>
<keyword evidence="11" id="KW-1185">Reference proteome</keyword>
<dbReference type="InterPro" id="IPR035965">
    <property type="entry name" value="PAS-like_dom_sf"/>
</dbReference>
<evidence type="ECO:0000256" key="3">
    <source>
        <dbReference type="ARBA" id="ARBA00022553"/>
    </source>
</evidence>
<evidence type="ECO:0000256" key="4">
    <source>
        <dbReference type="ARBA" id="ARBA00022679"/>
    </source>
</evidence>
<feature type="transmembrane region" description="Helical" evidence="8">
    <location>
        <begin position="104"/>
        <end position="124"/>
    </location>
</feature>
<comment type="caution">
    <text evidence="10">The sequence shown here is derived from an EMBL/GenBank/DDBJ whole genome shotgun (WGS) entry which is preliminary data.</text>
</comment>
<dbReference type="PANTHER" id="PTHR42878">
    <property type="entry name" value="TWO-COMPONENT HISTIDINE KINASE"/>
    <property type="match status" value="1"/>
</dbReference>
<dbReference type="Gene3D" id="1.10.287.130">
    <property type="match status" value="1"/>
</dbReference>
<dbReference type="InterPro" id="IPR004358">
    <property type="entry name" value="Sig_transdc_His_kin-like_C"/>
</dbReference>
<reference evidence="10 11" key="1">
    <citation type="journal article" date="2019" name="Int. J. Syst. Evol. Microbiol.">
        <title>The Global Catalogue of Microorganisms (GCM) 10K type strain sequencing project: providing services to taxonomists for standard genome sequencing and annotation.</title>
        <authorList>
            <consortium name="The Broad Institute Genomics Platform"/>
            <consortium name="The Broad Institute Genome Sequencing Center for Infectious Disease"/>
            <person name="Wu L."/>
            <person name="Ma J."/>
        </authorList>
    </citation>
    <scope>NUCLEOTIDE SEQUENCE [LARGE SCALE GENOMIC DNA]</scope>
    <source>
        <strain evidence="10 11">WLHS5</strain>
    </source>
</reference>
<evidence type="ECO:0000259" key="9">
    <source>
        <dbReference type="PROSITE" id="PS50109"/>
    </source>
</evidence>
<feature type="compositionally biased region" description="Basic and acidic residues" evidence="7">
    <location>
        <begin position="566"/>
        <end position="579"/>
    </location>
</feature>
<dbReference type="InterPro" id="IPR031621">
    <property type="entry name" value="HisKA_7TM"/>
</dbReference>
<dbReference type="PRINTS" id="PR00344">
    <property type="entry name" value="BCTRLSENSOR"/>
</dbReference>
<comment type="catalytic activity">
    <reaction evidence="1">
        <text>ATP + protein L-histidine = ADP + protein N-phospho-L-histidine.</text>
        <dbReference type="EC" id="2.7.13.3"/>
    </reaction>
</comment>
<dbReference type="SMART" id="SM00387">
    <property type="entry name" value="HATPase_c"/>
    <property type="match status" value="1"/>
</dbReference>
<dbReference type="PANTHER" id="PTHR42878:SF15">
    <property type="entry name" value="BACTERIOPHYTOCHROME"/>
    <property type="match status" value="1"/>
</dbReference>
<proteinExistence type="predicted"/>
<dbReference type="InterPro" id="IPR005467">
    <property type="entry name" value="His_kinase_dom"/>
</dbReference>
<dbReference type="RefSeq" id="WP_250141314.1">
    <property type="nucleotide sequence ID" value="NZ_JALIQP010000003.1"/>
</dbReference>
<sequence length="592" mass="64750">MRWQHTIYAYPILLATAISLGHAAYALIRSRSHGQRPTLLLFAAMNVAIAIWTGFGALGLISTVPRFKYYAYVISHVGAAGVGPFLLLFVLAYTDRTKWLRPSIAVGVFVVPATFIALLVTNPYELALTETRIVEANGVLVFRATRGPAHMSLSFVYTLLLAIVILGVIGHETVRQGRRYLPQASLLTVAVVTPITVSALTIANVPPFTVDNVNFVSVSTAVSCIALGIATVRYRFLDLQPIANRTVVDHSPDGILVVDVDGRVVDANEAVSAMLDRDPIVGEAVDDLLPEARVTSDPGATTELELASDAVDFLVVRSRPLRRQGRHIGWVVVCSDVTEHRRRERELEAFTGVVSHDLRAPLRTTDRYLELLEDALDTELDDETRQLLAVARENSRRMQEMVSDLHRYSRIGATEDEFGSVDCEALVEAVLDGLRFEIEDRNATVVVEDLPTVRGVEHLLRRLFQNLLENALTYADTTAPEIRIAATRADGAWRFAVRDNGAGIDPCDLDRVFDIFTRGSNATDESGTGMGLAICKKIVDRHGGTIDIDSTLGDGTVVTFTVPDARPTDERRPSSDERTPVGSVTASGLDRA</sequence>
<dbReference type="PROSITE" id="PS50109">
    <property type="entry name" value="HIS_KIN"/>
    <property type="match status" value="1"/>
</dbReference>
<dbReference type="EMBL" id="JBHSFA010000011">
    <property type="protein sequence ID" value="MFC4544585.1"/>
    <property type="molecule type" value="Genomic_DNA"/>
</dbReference>
<feature type="transmembrane region" description="Helical" evidence="8">
    <location>
        <begin position="149"/>
        <end position="169"/>
    </location>
</feature>